<feature type="domain" description="RdRp catalytic" evidence="1">
    <location>
        <begin position="1"/>
        <end position="51"/>
    </location>
</feature>
<dbReference type="WBParaSite" id="HPBE_0001291501-mRNA-1">
    <property type="protein sequence ID" value="HPBE_0001291501-mRNA-1"/>
    <property type="gene ID" value="HPBE_0001291501"/>
</dbReference>
<evidence type="ECO:0000259" key="1">
    <source>
        <dbReference type="PROSITE" id="PS50526"/>
    </source>
</evidence>
<dbReference type="GO" id="GO:0004482">
    <property type="term" value="F:mRNA 5'-cap (guanine-N7-)-methyltransferase activity"/>
    <property type="evidence" value="ECO:0007669"/>
    <property type="project" value="InterPro"/>
</dbReference>
<keyword evidence="3" id="KW-1185">Reference proteome</keyword>
<reference evidence="2 3" key="1">
    <citation type="submission" date="2018-11" db="EMBL/GenBank/DDBJ databases">
        <authorList>
            <consortium name="Pathogen Informatics"/>
        </authorList>
    </citation>
    <scope>NUCLEOTIDE SEQUENCE [LARGE SCALE GENOMIC DNA]</scope>
</reference>
<sequence>MHAESEAKKKFDKFWMFTSEFFSKLGLSIKASETWFSTSLFAYGKVLFYNGRPLRGFAVREPFSIDSEPLRAVLKEIVTQQLAGSLVSAPAFYKALNCVILLSKVNRMAFFHNLADAVEVLLTSTAVGSNWRHVAGSREKILQYAAVRKDSRFCKSFGNLKVYRPFGTWVVITKSAGHKTVFILDNASLEQLRQCCRFYAGFEFYSVNYRISGGNNCGSRSAAFDRLVRWIKDALAYCFTENINPALIARHAKIDVGELTTILFDHKDLRELGGRERFQDQYKDAADALPGRCTKCLSVQCRLTCPNATRIILPQITLFIYLSPSL</sequence>
<dbReference type="GO" id="GO:0003968">
    <property type="term" value="F:RNA-directed RNA polymerase activity"/>
    <property type="evidence" value="ECO:0007669"/>
    <property type="project" value="InterPro"/>
</dbReference>
<accession>A0A3P8ABM8</accession>
<dbReference type="EMBL" id="UZAH01027689">
    <property type="protein sequence ID" value="VDO94127.1"/>
    <property type="molecule type" value="Genomic_DNA"/>
</dbReference>
<evidence type="ECO:0000313" key="3">
    <source>
        <dbReference type="Proteomes" id="UP000050761"/>
    </source>
</evidence>
<dbReference type="Pfam" id="PF00946">
    <property type="entry name" value="Mononeg_RNA_pol"/>
    <property type="match status" value="1"/>
</dbReference>
<proteinExistence type="predicted"/>
<dbReference type="PROSITE" id="PS50526">
    <property type="entry name" value="RDRP_SSRNA_NEG_NONSEG"/>
    <property type="match status" value="1"/>
</dbReference>
<dbReference type="GO" id="GO:0005524">
    <property type="term" value="F:ATP binding"/>
    <property type="evidence" value="ECO:0007669"/>
    <property type="project" value="InterPro"/>
</dbReference>
<evidence type="ECO:0000313" key="4">
    <source>
        <dbReference type="WBParaSite" id="HPBE_0001291501-mRNA-1"/>
    </source>
</evidence>
<dbReference type="Proteomes" id="UP000050761">
    <property type="component" value="Unassembled WGS sequence"/>
</dbReference>
<dbReference type="InterPro" id="IPR014023">
    <property type="entry name" value="Mononeg_RNA_pol_cat"/>
</dbReference>
<dbReference type="AlphaFoldDB" id="A0A3P8ABM8"/>
<gene>
    <name evidence="2" type="ORF">HPBE_LOCUS12916</name>
</gene>
<organism evidence="2">
    <name type="scientific">Heligmosomoides polygyrus</name>
    <name type="common">Parasitic roundworm</name>
    <dbReference type="NCBI Taxonomy" id="6339"/>
    <lineage>
        <taxon>Eukaryota</taxon>
        <taxon>Metazoa</taxon>
        <taxon>Ecdysozoa</taxon>
        <taxon>Nematoda</taxon>
        <taxon>Chromadorea</taxon>
        <taxon>Rhabditida</taxon>
        <taxon>Rhabditina</taxon>
        <taxon>Rhabditomorpha</taxon>
        <taxon>Strongyloidea</taxon>
        <taxon>Heligmosomidae</taxon>
        <taxon>Heligmosomoides</taxon>
    </lineage>
</organism>
<evidence type="ECO:0000313" key="2">
    <source>
        <dbReference type="EMBL" id="VDO94127.1"/>
    </source>
</evidence>
<reference evidence="4" key="2">
    <citation type="submission" date="2019-09" db="UniProtKB">
        <authorList>
            <consortium name="WormBaseParasite"/>
        </authorList>
    </citation>
    <scope>IDENTIFICATION</scope>
</reference>
<protein>
    <submittedName>
        <fullName evidence="4">RdRp catalytic domain-containing protein</fullName>
    </submittedName>
</protein>
<name>A0A3P8ABM8_HELPZ</name>